<dbReference type="InterPro" id="IPR019734">
    <property type="entry name" value="TPR_rpt"/>
</dbReference>
<dbReference type="SMART" id="SM00862">
    <property type="entry name" value="Trans_reg_C"/>
    <property type="match status" value="1"/>
</dbReference>
<dbReference type="CDD" id="cd00383">
    <property type="entry name" value="trans_reg_C"/>
    <property type="match status" value="1"/>
</dbReference>
<evidence type="ECO:0000256" key="3">
    <source>
        <dbReference type="PROSITE-ProRule" id="PRU01091"/>
    </source>
</evidence>
<dbReference type="EMBL" id="JBHRTB010000010">
    <property type="protein sequence ID" value="MFC3144152.1"/>
    <property type="molecule type" value="Genomic_DNA"/>
</dbReference>
<protein>
    <submittedName>
        <fullName evidence="6">Winged helix-turn-helix domain-containing tetratricopeptide repeat protein</fullName>
    </submittedName>
</protein>
<dbReference type="Proteomes" id="UP001595632">
    <property type="component" value="Unassembled WGS sequence"/>
</dbReference>
<evidence type="ECO:0000256" key="2">
    <source>
        <dbReference type="PROSITE-ProRule" id="PRU00339"/>
    </source>
</evidence>
<name>A0ABV7GSN6_9RHOB</name>
<dbReference type="PROSITE" id="PS50005">
    <property type="entry name" value="TPR"/>
    <property type="match status" value="1"/>
</dbReference>
<accession>A0ABV7GSN6</accession>
<dbReference type="PROSITE" id="PS51755">
    <property type="entry name" value="OMPR_PHOB"/>
    <property type="match status" value="1"/>
</dbReference>
<keyword evidence="4" id="KW-0812">Transmembrane</keyword>
<dbReference type="SUPFAM" id="SSF46894">
    <property type="entry name" value="C-terminal effector domain of the bipartite response regulators"/>
    <property type="match status" value="1"/>
</dbReference>
<proteinExistence type="predicted"/>
<evidence type="ECO:0000259" key="5">
    <source>
        <dbReference type="PROSITE" id="PS51755"/>
    </source>
</evidence>
<feature type="DNA-binding region" description="OmpR/PhoB-type" evidence="3">
    <location>
        <begin position="17"/>
        <end position="116"/>
    </location>
</feature>
<dbReference type="Gene3D" id="1.10.10.10">
    <property type="entry name" value="Winged helix-like DNA-binding domain superfamily/Winged helix DNA-binding domain"/>
    <property type="match status" value="1"/>
</dbReference>
<dbReference type="InterPro" id="IPR011990">
    <property type="entry name" value="TPR-like_helical_dom_sf"/>
</dbReference>
<dbReference type="InterPro" id="IPR001867">
    <property type="entry name" value="OmpR/PhoB-type_DNA-bd"/>
</dbReference>
<dbReference type="Gene3D" id="1.25.40.10">
    <property type="entry name" value="Tetratricopeptide repeat domain"/>
    <property type="match status" value="1"/>
</dbReference>
<sequence>MSKRKLTGPAQGKRRHVKIYEFKNGDVILDVSTGALSDRSGEAVDLRPQTRDVLRLLAENPGQTVGKEVFAQEVWGGRQVGSDSLVQCIAEIRAALGDEGRAILQTVPRKGYRLILFETSQDRTQGQTGPFRQLVILGSGLAVVLCVAFVWIAWPKQDPGPEVVAVLPLADLSAAPHKGYLSDAVSEGIITELARFPQFKVIARTSSFQFRDGARDIREIGDVLSADYLVEGSQQFDGDNLRVTIQLIDAHDGHHLYADQFDRGIEDLFLIQDEIVRQVASVLGQAIMDDLPRRAASRDVDSRLRGMQARQIMTQFNHENWTRAMALEQTSLREEPQSPWGYIGVALMLVNGSFQGWTDPEIDALAEAAGLARKALRIAPGNYMSHYTLARVVSAQGDNREALIHYQRAAELNPSDSIVLIAMSEPLIFTGQTDRAIEVLLAAKAVDPLHGDWLRWQLGAAYWQKGDCEKGLEEMKAMTNPPIPSRKSLAALYICLGRLEEARKEMAEFMGARPNHDLTSEIRFAPSTWKPEGMAKRWLSAMADAGMPARQD</sequence>
<dbReference type="Pfam" id="PF00486">
    <property type="entry name" value="Trans_reg_C"/>
    <property type="match status" value="1"/>
</dbReference>
<keyword evidence="1 3" id="KW-0238">DNA-binding</keyword>
<keyword evidence="4" id="KW-0472">Membrane</keyword>
<feature type="transmembrane region" description="Helical" evidence="4">
    <location>
        <begin position="134"/>
        <end position="154"/>
    </location>
</feature>
<dbReference type="InterPro" id="IPR016032">
    <property type="entry name" value="Sig_transdc_resp-reg_C-effctor"/>
</dbReference>
<evidence type="ECO:0000313" key="6">
    <source>
        <dbReference type="EMBL" id="MFC3144152.1"/>
    </source>
</evidence>
<gene>
    <name evidence="6" type="ORF">ACFOGP_15635</name>
</gene>
<dbReference type="Gene3D" id="3.40.50.10070">
    <property type="entry name" value="TolB, N-terminal domain"/>
    <property type="match status" value="1"/>
</dbReference>
<keyword evidence="7" id="KW-1185">Reference proteome</keyword>
<keyword evidence="4" id="KW-1133">Transmembrane helix</keyword>
<organism evidence="6 7">
    <name type="scientific">Psychromarinibacter halotolerans</name>
    <dbReference type="NCBI Taxonomy" id="1775175"/>
    <lineage>
        <taxon>Bacteria</taxon>
        <taxon>Pseudomonadati</taxon>
        <taxon>Pseudomonadota</taxon>
        <taxon>Alphaproteobacteria</taxon>
        <taxon>Rhodobacterales</taxon>
        <taxon>Paracoccaceae</taxon>
        <taxon>Psychromarinibacter</taxon>
    </lineage>
</organism>
<evidence type="ECO:0000256" key="1">
    <source>
        <dbReference type="ARBA" id="ARBA00023125"/>
    </source>
</evidence>
<dbReference type="RefSeq" id="WP_275631412.1">
    <property type="nucleotide sequence ID" value="NZ_JARGYD010000001.1"/>
</dbReference>
<dbReference type="InterPro" id="IPR036388">
    <property type="entry name" value="WH-like_DNA-bd_sf"/>
</dbReference>
<evidence type="ECO:0000313" key="7">
    <source>
        <dbReference type="Proteomes" id="UP001595632"/>
    </source>
</evidence>
<dbReference type="SMART" id="SM00028">
    <property type="entry name" value="TPR"/>
    <property type="match status" value="1"/>
</dbReference>
<evidence type="ECO:0000256" key="4">
    <source>
        <dbReference type="SAM" id="Phobius"/>
    </source>
</evidence>
<reference evidence="7" key="1">
    <citation type="journal article" date="2019" name="Int. J. Syst. Evol. Microbiol.">
        <title>The Global Catalogue of Microorganisms (GCM) 10K type strain sequencing project: providing services to taxonomists for standard genome sequencing and annotation.</title>
        <authorList>
            <consortium name="The Broad Institute Genomics Platform"/>
            <consortium name="The Broad Institute Genome Sequencing Center for Infectious Disease"/>
            <person name="Wu L."/>
            <person name="Ma J."/>
        </authorList>
    </citation>
    <scope>NUCLEOTIDE SEQUENCE [LARGE SCALE GENOMIC DNA]</scope>
    <source>
        <strain evidence="7">KCTC 52366</strain>
    </source>
</reference>
<feature type="repeat" description="TPR" evidence="2">
    <location>
        <begin position="383"/>
        <end position="416"/>
    </location>
</feature>
<comment type="caution">
    <text evidence="6">The sequence shown here is derived from an EMBL/GenBank/DDBJ whole genome shotgun (WGS) entry which is preliminary data.</text>
</comment>
<feature type="domain" description="OmpR/PhoB-type" evidence="5">
    <location>
        <begin position="17"/>
        <end position="116"/>
    </location>
</feature>
<dbReference type="SUPFAM" id="SSF48452">
    <property type="entry name" value="TPR-like"/>
    <property type="match status" value="1"/>
</dbReference>
<keyword evidence="2" id="KW-0802">TPR repeat</keyword>